<evidence type="ECO:0000313" key="3">
    <source>
        <dbReference type="EMBL" id="KGK37857.1"/>
    </source>
</evidence>
<reference evidence="4" key="1">
    <citation type="journal article" date="2014" name="Microb. Cell Fact.">
        <title>Exploiting Issatchenkia orientalis SD108 for succinic acid production.</title>
        <authorList>
            <person name="Xiao H."/>
            <person name="Shao Z."/>
            <person name="Jiang Y."/>
            <person name="Dole S."/>
            <person name="Zhao H."/>
        </authorList>
    </citation>
    <scope>NUCLEOTIDE SEQUENCE [LARGE SCALE GENOMIC DNA]</scope>
    <source>
        <strain evidence="4">SD108</strain>
    </source>
</reference>
<feature type="domain" description="C2H2-type" evidence="2">
    <location>
        <begin position="132"/>
        <end position="155"/>
    </location>
</feature>
<sequence>MPLKRQREDGEEDEIDCSIKQPLLETDVEGQQVGTNEVKRSTRRANSKVKSKAKSLIDRDITCSLPPLCSENPQRFDTFADYELHYISNHTNTCLECKKNFPSAKLLELHISENHDPFMKIKLQRGEHVFGCFVESCDRMFRDHKKRRLHLIDKHDYPKDYLFSIVDRGIGKKDTSLIKKNTKNYGVWKPA</sequence>
<dbReference type="InterPro" id="IPR039258">
    <property type="entry name" value="ZNF511"/>
</dbReference>
<evidence type="ECO:0000259" key="2">
    <source>
        <dbReference type="PROSITE" id="PS00028"/>
    </source>
</evidence>
<dbReference type="EMBL" id="JQFK01000028">
    <property type="protein sequence ID" value="KGK37857.1"/>
    <property type="molecule type" value="Genomic_DNA"/>
</dbReference>
<dbReference type="SMART" id="SM00355">
    <property type="entry name" value="ZnF_C2H2"/>
    <property type="match status" value="2"/>
</dbReference>
<comment type="caution">
    <text evidence="3">The sequence shown here is derived from an EMBL/GenBank/DDBJ whole genome shotgun (WGS) entry which is preliminary data.</text>
</comment>
<name>A0A099P119_PICKU</name>
<dbReference type="PANTHER" id="PTHR21354">
    <property type="entry name" value="ZINC FINGER PROTEIN 511"/>
    <property type="match status" value="1"/>
</dbReference>
<evidence type="ECO:0000313" key="4">
    <source>
        <dbReference type="Proteomes" id="UP000029867"/>
    </source>
</evidence>
<accession>A0A099P119</accession>
<feature type="domain" description="C2H2-type" evidence="2">
    <location>
        <begin position="94"/>
        <end position="115"/>
    </location>
</feature>
<gene>
    <name evidence="3" type="ORF">JL09_g2982</name>
</gene>
<dbReference type="PROSITE" id="PS00028">
    <property type="entry name" value="ZINC_FINGER_C2H2_1"/>
    <property type="match status" value="2"/>
</dbReference>
<dbReference type="InterPro" id="IPR013087">
    <property type="entry name" value="Znf_C2H2_type"/>
</dbReference>
<proteinExistence type="predicted"/>
<dbReference type="PANTHER" id="PTHR21354:SF0">
    <property type="entry name" value="ZINC FINGER PROTEIN 511"/>
    <property type="match status" value="1"/>
</dbReference>
<dbReference type="VEuPathDB" id="FungiDB:C5L36_0D05950"/>
<feature type="region of interest" description="Disordered" evidence="1">
    <location>
        <begin position="26"/>
        <end position="49"/>
    </location>
</feature>
<dbReference type="HOGENOM" id="CLU_1421597_0_0_1"/>
<evidence type="ECO:0000256" key="1">
    <source>
        <dbReference type="SAM" id="MobiDB-lite"/>
    </source>
</evidence>
<dbReference type="AlphaFoldDB" id="A0A099P119"/>
<dbReference type="eggNOG" id="KOG4173">
    <property type="taxonomic scope" value="Eukaryota"/>
</dbReference>
<organism evidence="3 4">
    <name type="scientific">Pichia kudriavzevii</name>
    <name type="common">Yeast</name>
    <name type="synonym">Issatchenkia orientalis</name>
    <dbReference type="NCBI Taxonomy" id="4909"/>
    <lineage>
        <taxon>Eukaryota</taxon>
        <taxon>Fungi</taxon>
        <taxon>Dikarya</taxon>
        <taxon>Ascomycota</taxon>
        <taxon>Saccharomycotina</taxon>
        <taxon>Pichiomycetes</taxon>
        <taxon>Pichiales</taxon>
        <taxon>Pichiaceae</taxon>
        <taxon>Pichia</taxon>
    </lineage>
</organism>
<protein>
    <recommendedName>
        <fullName evidence="2">C2H2-type domain-containing protein</fullName>
    </recommendedName>
</protein>
<dbReference type="Proteomes" id="UP000029867">
    <property type="component" value="Unassembled WGS sequence"/>
</dbReference>